<dbReference type="GO" id="GO:0005524">
    <property type="term" value="F:ATP binding"/>
    <property type="evidence" value="ECO:0007669"/>
    <property type="project" value="UniProtKB-KW"/>
</dbReference>
<dbReference type="WBParaSite" id="Gr19_v10_g10029.t1">
    <property type="protein sequence ID" value="Gr19_v10_g10029.t1"/>
    <property type="gene ID" value="Gr19_v10_g10029"/>
</dbReference>
<name>A0A914GRB9_GLORO</name>
<dbReference type="InterPro" id="IPR027417">
    <property type="entry name" value="P-loop_NTPase"/>
</dbReference>
<sequence>MLRRAHGLLIDEISMQHKDVIEYVDKVLRAVAPTSLLKRTPFGGKVVVLGGDWKQLAPVIPGGGHLDQLNASVKFSNVFRHFTTRRLRANHRLQAGQENYRRFLLRVGTAQSNNGQHRVRLSAEMCVASRHELIDFVFSSAMLSRPLEHANEFGGCAILSPLNKETFELNKIILDRIVGLERVYSATTQPLNDGAGNNELANAVADADYENLQRFTPSGVPEYFLRIKIGAIMMLITNVSIADGLCNGTRVQVLPGPNGTLTNHIIRCRLLSGNKRGNEHDLHATRFVFGGDPIAPHEGPIKFERVQFPLRPGSVMTINKSQGQTLSRVGLLLDNAQCFSHGQLYVALSRVQNASHIRVCTKSNKQSIKNIVMQELLDDTDLQTATEAAAQSTPLQSEDESAAEEEAAPTSQQLYATPLTASISKKYPSYEATLFGRMSL</sequence>
<feature type="region of interest" description="Disordered" evidence="2">
    <location>
        <begin position="386"/>
        <end position="411"/>
    </location>
</feature>
<keyword evidence="1" id="KW-0233">DNA recombination</keyword>
<comment type="similarity">
    <text evidence="1">Belongs to the helicase family.</text>
</comment>
<dbReference type="SUPFAM" id="SSF52540">
    <property type="entry name" value="P-loop containing nucleoside triphosphate hydrolases"/>
    <property type="match status" value="1"/>
</dbReference>
<keyword evidence="5" id="KW-1185">Reference proteome</keyword>
<dbReference type="CDD" id="cd18809">
    <property type="entry name" value="SF1_C_RecD"/>
    <property type="match status" value="1"/>
</dbReference>
<feature type="compositionally biased region" description="Polar residues" evidence="2">
    <location>
        <begin position="386"/>
        <end position="396"/>
    </location>
</feature>
<evidence type="ECO:0000256" key="2">
    <source>
        <dbReference type="SAM" id="MobiDB-lite"/>
    </source>
</evidence>
<evidence type="ECO:0000313" key="5">
    <source>
        <dbReference type="Proteomes" id="UP000887572"/>
    </source>
</evidence>
<comment type="catalytic activity">
    <reaction evidence="1">
        <text>ATP + H2O = ADP + phosphate + H(+)</text>
        <dbReference type="Rhea" id="RHEA:13065"/>
        <dbReference type="ChEBI" id="CHEBI:15377"/>
        <dbReference type="ChEBI" id="CHEBI:15378"/>
        <dbReference type="ChEBI" id="CHEBI:30616"/>
        <dbReference type="ChEBI" id="CHEBI:43474"/>
        <dbReference type="ChEBI" id="CHEBI:456216"/>
        <dbReference type="EC" id="5.6.2.3"/>
    </reaction>
</comment>
<dbReference type="GO" id="GO:0006310">
    <property type="term" value="P:DNA recombination"/>
    <property type="evidence" value="ECO:0007669"/>
    <property type="project" value="UniProtKB-KW"/>
</dbReference>
<accession>A0A914GRB9</accession>
<dbReference type="GO" id="GO:0043139">
    <property type="term" value="F:5'-3' DNA helicase activity"/>
    <property type="evidence" value="ECO:0007669"/>
    <property type="project" value="UniProtKB-EC"/>
</dbReference>
<dbReference type="EC" id="5.6.2.3" evidence="1"/>
<keyword evidence="1" id="KW-0347">Helicase</keyword>
<evidence type="ECO:0000256" key="1">
    <source>
        <dbReference type="RuleBase" id="RU363044"/>
    </source>
</evidence>
<keyword evidence="1" id="KW-0378">Hydrolase</keyword>
<dbReference type="PANTHER" id="PTHR10492">
    <property type="match status" value="1"/>
</dbReference>
<keyword evidence="1" id="KW-0234">DNA repair</keyword>
<evidence type="ECO:0000259" key="3">
    <source>
        <dbReference type="Pfam" id="PF05970"/>
    </source>
</evidence>
<keyword evidence="1" id="KW-0227">DNA damage</keyword>
<protein>
    <recommendedName>
        <fullName evidence="1">ATP-dependent DNA helicase</fullName>
        <ecNumber evidence="1">5.6.2.3</ecNumber>
    </recommendedName>
</protein>
<proteinExistence type="inferred from homology"/>
<keyword evidence="1" id="KW-0067">ATP-binding</keyword>
<feature type="domain" description="DNA helicase Pif1-like 2B" evidence="4">
    <location>
        <begin position="215"/>
        <end position="253"/>
    </location>
</feature>
<dbReference type="GO" id="GO:0006281">
    <property type="term" value="P:DNA repair"/>
    <property type="evidence" value="ECO:0007669"/>
    <property type="project" value="UniProtKB-KW"/>
</dbReference>
<comment type="cofactor">
    <cofactor evidence="1">
        <name>Mg(2+)</name>
        <dbReference type="ChEBI" id="CHEBI:18420"/>
    </cofactor>
</comment>
<reference evidence="6" key="1">
    <citation type="submission" date="2022-11" db="UniProtKB">
        <authorList>
            <consortium name="WormBaseParasite"/>
        </authorList>
    </citation>
    <scope>IDENTIFICATION</scope>
</reference>
<dbReference type="AlphaFoldDB" id="A0A914GRB9"/>
<dbReference type="GO" id="GO:0016787">
    <property type="term" value="F:hydrolase activity"/>
    <property type="evidence" value="ECO:0007669"/>
    <property type="project" value="UniProtKB-KW"/>
</dbReference>
<feature type="compositionally biased region" description="Acidic residues" evidence="2">
    <location>
        <begin position="397"/>
        <end position="407"/>
    </location>
</feature>
<feature type="domain" description="DNA helicase Pif1-like DEAD-box helicase" evidence="3">
    <location>
        <begin position="2"/>
        <end position="97"/>
    </location>
</feature>
<dbReference type="PANTHER" id="PTHR10492:SF57">
    <property type="entry name" value="ATP-DEPENDENT DNA HELICASE"/>
    <property type="match status" value="1"/>
</dbReference>
<keyword evidence="1" id="KW-0547">Nucleotide-binding</keyword>
<evidence type="ECO:0000259" key="4">
    <source>
        <dbReference type="Pfam" id="PF21530"/>
    </source>
</evidence>
<dbReference type="Pfam" id="PF05970">
    <property type="entry name" value="PIF1"/>
    <property type="match status" value="1"/>
</dbReference>
<dbReference type="GO" id="GO:0000723">
    <property type="term" value="P:telomere maintenance"/>
    <property type="evidence" value="ECO:0007669"/>
    <property type="project" value="InterPro"/>
</dbReference>
<evidence type="ECO:0000313" key="6">
    <source>
        <dbReference type="WBParaSite" id="Gr19_v10_g10029.t1"/>
    </source>
</evidence>
<dbReference type="InterPro" id="IPR049163">
    <property type="entry name" value="Pif1-like_2B_dom"/>
</dbReference>
<dbReference type="InterPro" id="IPR010285">
    <property type="entry name" value="DNA_helicase_pif1-like_DEAD"/>
</dbReference>
<dbReference type="Gene3D" id="3.40.50.300">
    <property type="entry name" value="P-loop containing nucleotide triphosphate hydrolases"/>
    <property type="match status" value="1"/>
</dbReference>
<organism evidence="5 6">
    <name type="scientific">Globodera rostochiensis</name>
    <name type="common">Golden nematode worm</name>
    <name type="synonym">Heterodera rostochiensis</name>
    <dbReference type="NCBI Taxonomy" id="31243"/>
    <lineage>
        <taxon>Eukaryota</taxon>
        <taxon>Metazoa</taxon>
        <taxon>Ecdysozoa</taxon>
        <taxon>Nematoda</taxon>
        <taxon>Chromadorea</taxon>
        <taxon>Rhabditida</taxon>
        <taxon>Tylenchina</taxon>
        <taxon>Tylenchomorpha</taxon>
        <taxon>Tylenchoidea</taxon>
        <taxon>Heteroderidae</taxon>
        <taxon>Heteroderinae</taxon>
        <taxon>Globodera</taxon>
    </lineage>
</organism>
<dbReference type="Proteomes" id="UP000887572">
    <property type="component" value="Unplaced"/>
</dbReference>
<dbReference type="Pfam" id="PF21530">
    <property type="entry name" value="Pif1_2B_dom"/>
    <property type="match status" value="1"/>
</dbReference>